<sequence length="555" mass="62561">MPHIPEVLPKSIPIPGFIVTTFSYLWFYLKALLLQIPGGTYLIQYIQKSHQDDPYRTAVEIVLILYGIIYYLSKPQQKKGLQWNKPNLTPQEVDGLIDEWQPEPLADPTVLDEQRWRLDTIPVVDGSGVNNRIDVVRAGGKEKFENVLNLSSNNFLQLTHEKVVLDAAKQTIGNYGVGACGPAGFYGNQDVHYNLEYRLADFFGTECAVLYGQDFCTSASVIPAFTKRGDLIVADEKVSLSLQNALQLSRSTVYYYEHNNMESLENLLAELIESEKKENLPAISRKFIVTEGLFHNTGDLAPLPQLTALKRKYKFRLFVDETFSLGVLGKTGRGLTEHFDMVRRDAVDITVGSMALAFGSSGAFVLGDAVMSHHQRIGSYAYCFSASLPPYTATAVYKVLELMHDDNTAVATVQRYARLVHEEFAKDEKLIPYCEITSSPFSPVLHLRLTPELRLKKFGYTAEDLFCEMLHLQKRVATTCYIEPYENEERFLQSVVDRLLKKHGILITRNTIVIKQETLPVLPSLKICLNAKLDENELLEACKAVKNVLVQSCSE</sequence>
<dbReference type="GO" id="GO:0046513">
    <property type="term" value="P:ceramide biosynthetic process"/>
    <property type="evidence" value="ECO:0007669"/>
    <property type="project" value="TreeGrafter"/>
</dbReference>
<evidence type="ECO:0000256" key="7">
    <source>
        <dbReference type="ARBA" id="ARBA00022898"/>
    </source>
</evidence>
<evidence type="ECO:0000256" key="9">
    <source>
        <dbReference type="ARBA" id="ARBA00023098"/>
    </source>
</evidence>
<feature type="transmembrane region" description="Helical" evidence="11">
    <location>
        <begin position="12"/>
        <end position="33"/>
    </location>
</feature>
<dbReference type="GO" id="GO:0005783">
    <property type="term" value="C:endoplasmic reticulum"/>
    <property type="evidence" value="ECO:0007669"/>
    <property type="project" value="TreeGrafter"/>
</dbReference>
<keyword evidence="9" id="KW-0443">Lipid metabolism</keyword>
<dbReference type="InterPro" id="IPR015424">
    <property type="entry name" value="PyrdxlP-dep_Trfase"/>
</dbReference>
<evidence type="ECO:0000256" key="11">
    <source>
        <dbReference type="SAM" id="Phobius"/>
    </source>
</evidence>
<evidence type="ECO:0000256" key="10">
    <source>
        <dbReference type="ARBA" id="ARBA00023315"/>
    </source>
</evidence>
<dbReference type="Gene3D" id="3.40.640.10">
    <property type="entry name" value="Type I PLP-dependent aspartate aminotransferase-like (Major domain)"/>
    <property type="match status" value="1"/>
</dbReference>
<dbReference type="PANTHER" id="PTHR13693">
    <property type="entry name" value="CLASS II AMINOTRANSFERASE/8-AMINO-7-OXONONANOATE SYNTHASE"/>
    <property type="match status" value="1"/>
</dbReference>
<evidence type="ECO:0000256" key="6">
    <source>
        <dbReference type="ARBA" id="ARBA00022679"/>
    </source>
</evidence>
<dbReference type="InterPro" id="IPR015421">
    <property type="entry name" value="PyrdxlP-dep_Trfase_major"/>
</dbReference>
<reference evidence="14" key="1">
    <citation type="journal article" date="2013" name="Genome Announc.">
        <title>Genome sequence of the food spoilage yeast Zygosaccharomyces bailii CLIB 213(T).</title>
        <authorList>
            <person name="Galeote V."/>
            <person name="Bigey F."/>
            <person name="Devillers H."/>
            <person name="Neuveglise C."/>
            <person name="Dequin S."/>
        </authorList>
    </citation>
    <scope>NUCLEOTIDE SEQUENCE [LARGE SCALE GENOMIC DNA]</scope>
    <source>
        <strain evidence="14">CLIB 213 / ATCC 58445 / CBS 680 / CCRC 21525 / NBRC 1098 / NCYC 1416 / NRRL Y-2227</strain>
    </source>
</reference>
<dbReference type="InterPro" id="IPR050087">
    <property type="entry name" value="AON_synthase_class-II"/>
</dbReference>
<keyword evidence="11" id="KW-0472">Membrane</keyword>
<keyword evidence="6" id="KW-0808">Transferase</keyword>
<dbReference type="EMBL" id="HG316460">
    <property type="protein sequence ID" value="CDF90497.1"/>
    <property type="molecule type" value="Genomic_DNA"/>
</dbReference>
<keyword evidence="11" id="KW-0812">Transmembrane</keyword>
<name>A0A8J2T7W0_ZYGB2</name>
<dbReference type="Proteomes" id="UP000019375">
    <property type="component" value="Unassembled WGS sequence"/>
</dbReference>
<evidence type="ECO:0000313" key="14">
    <source>
        <dbReference type="Proteomes" id="UP000019375"/>
    </source>
</evidence>
<comment type="pathway">
    <text evidence="2">Lipid metabolism; sphingolipid metabolism.</text>
</comment>
<evidence type="ECO:0000256" key="4">
    <source>
        <dbReference type="ARBA" id="ARBA00008392"/>
    </source>
</evidence>
<comment type="pathway">
    <text evidence="3">Sphingolipid metabolism.</text>
</comment>
<dbReference type="EC" id="2.3.1.50" evidence="5"/>
<keyword evidence="10" id="KW-0012">Acyltransferase</keyword>
<proteinExistence type="inferred from homology"/>
<evidence type="ECO:0000256" key="8">
    <source>
        <dbReference type="ARBA" id="ARBA00022919"/>
    </source>
</evidence>
<dbReference type="PANTHER" id="PTHR13693:SF2">
    <property type="entry name" value="SERINE PALMITOYLTRANSFERASE 1"/>
    <property type="match status" value="1"/>
</dbReference>
<accession>A0A8J2T7W0</accession>
<keyword evidence="8" id="KW-0746">Sphingolipid metabolism</keyword>
<dbReference type="GO" id="GO:0004758">
    <property type="term" value="F:serine C-palmitoyltransferase activity"/>
    <property type="evidence" value="ECO:0007669"/>
    <property type="project" value="TreeGrafter"/>
</dbReference>
<evidence type="ECO:0000259" key="12">
    <source>
        <dbReference type="Pfam" id="PF00155"/>
    </source>
</evidence>
<comment type="similarity">
    <text evidence="4">Belongs to the class-II pyridoxal-phosphate-dependent aminotransferase family.</text>
</comment>
<keyword evidence="11" id="KW-1133">Transmembrane helix</keyword>
<dbReference type="AlphaFoldDB" id="A0A8J2T7W0"/>
<dbReference type="Pfam" id="PF00155">
    <property type="entry name" value="Aminotran_1_2"/>
    <property type="match status" value="1"/>
</dbReference>
<dbReference type="GO" id="GO:0030170">
    <property type="term" value="F:pyridoxal phosphate binding"/>
    <property type="evidence" value="ECO:0007669"/>
    <property type="project" value="InterPro"/>
</dbReference>
<evidence type="ECO:0000256" key="2">
    <source>
        <dbReference type="ARBA" id="ARBA00004760"/>
    </source>
</evidence>
<dbReference type="OrthoDB" id="3168162at2759"/>
<dbReference type="InterPro" id="IPR004839">
    <property type="entry name" value="Aminotransferase_I/II_large"/>
</dbReference>
<dbReference type="GO" id="GO:0016020">
    <property type="term" value="C:membrane"/>
    <property type="evidence" value="ECO:0007669"/>
    <property type="project" value="GOC"/>
</dbReference>
<evidence type="ECO:0000256" key="5">
    <source>
        <dbReference type="ARBA" id="ARBA00013220"/>
    </source>
</evidence>
<evidence type="ECO:0000313" key="13">
    <source>
        <dbReference type="EMBL" id="CDF90497.1"/>
    </source>
</evidence>
<dbReference type="SUPFAM" id="SSF53383">
    <property type="entry name" value="PLP-dependent transferases"/>
    <property type="match status" value="1"/>
</dbReference>
<gene>
    <name evidence="13" type="ORF">BN860_02410g</name>
</gene>
<dbReference type="GO" id="GO:0046512">
    <property type="term" value="P:sphingosine biosynthetic process"/>
    <property type="evidence" value="ECO:0007669"/>
    <property type="project" value="TreeGrafter"/>
</dbReference>
<feature type="domain" description="Aminotransferase class I/classII large" evidence="12">
    <location>
        <begin position="146"/>
        <end position="545"/>
    </location>
</feature>
<evidence type="ECO:0000256" key="3">
    <source>
        <dbReference type="ARBA" id="ARBA00004991"/>
    </source>
</evidence>
<protein>
    <recommendedName>
        <fullName evidence="5">serine C-palmitoyltransferase</fullName>
        <ecNumber evidence="5">2.3.1.50</ecNumber>
    </recommendedName>
</protein>
<evidence type="ECO:0000256" key="1">
    <source>
        <dbReference type="ARBA" id="ARBA00001933"/>
    </source>
</evidence>
<organism evidence="13 14">
    <name type="scientific">Zygosaccharomyces bailii (strain CLIB 213 / ATCC 58445 / CBS 680 / BCRC 21525 / NBRC 1098 / NCYC 1416 / NRRL Y-2227)</name>
    <dbReference type="NCBI Taxonomy" id="1333698"/>
    <lineage>
        <taxon>Eukaryota</taxon>
        <taxon>Fungi</taxon>
        <taxon>Dikarya</taxon>
        <taxon>Ascomycota</taxon>
        <taxon>Saccharomycotina</taxon>
        <taxon>Saccharomycetes</taxon>
        <taxon>Saccharomycetales</taxon>
        <taxon>Saccharomycetaceae</taxon>
        <taxon>Zygosaccharomyces</taxon>
    </lineage>
</organism>
<keyword evidence="7" id="KW-0663">Pyridoxal phosphate</keyword>
<comment type="cofactor">
    <cofactor evidence="1">
        <name>pyridoxal 5'-phosphate</name>
        <dbReference type="ChEBI" id="CHEBI:597326"/>
    </cofactor>
</comment>
<keyword evidence="14" id="KW-1185">Reference proteome</keyword>